<evidence type="ECO:0000256" key="3">
    <source>
        <dbReference type="ARBA" id="ARBA00022496"/>
    </source>
</evidence>
<keyword evidence="8" id="KW-0472">Membrane</keyword>
<dbReference type="RefSeq" id="WP_074471380.1">
    <property type="nucleotide sequence ID" value="NZ_FMUN01000005.1"/>
</dbReference>
<dbReference type="InterPro" id="IPR003439">
    <property type="entry name" value="ABC_transporter-like_ATP-bd"/>
</dbReference>
<dbReference type="PROSITE" id="PS00211">
    <property type="entry name" value="ABC_TRANSPORTER_1"/>
    <property type="match status" value="1"/>
</dbReference>
<dbReference type="InterPro" id="IPR003593">
    <property type="entry name" value="AAA+_ATPase"/>
</dbReference>
<gene>
    <name evidence="11" type="ORF">SAMN05661077_1981</name>
</gene>
<evidence type="ECO:0000256" key="4">
    <source>
        <dbReference type="ARBA" id="ARBA00022741"/>
    </source>
</evidence>
<keyword evidence="4" id="KW-0547">Nucleotide-binding</keyword>
<dbReference type="PANTHER" id="PTHR42781:SF4">
    <property type="entry name" value="SPERMIDINE_PUTRESCINE IMPORT ATP-BINDING PROTEIN POTA"/>
    <property type="match status" value="1"/>
</dbReference>
<dbReference type="Pfam" id="PF00005">
    <property type="entry name" value="ABC_tran"/>
    <property type="match status" value="1"/>
</dbReference>
<evidence type="ECO:0000256" key="9">
    <source>
        <dbReference type="SAM" id="MobiDB-lite"/>
    </source>
</evidence>
<evidence type="ECO:0000256" key="2">
    <source>
        <dbReference type="ARBA" id="ARBA00022475"/>
    </source>
</evidence>
<dbReference type="GO" id="GO:0005524">
    <property type="term" value="F:ATP binding"/>
    <property type="evidence" value="ECO:0007669"/>
    <property type="project" value="UniProtKB-KW"/>
</dbReference>
<dbReference type="InterPro" id="IPR013611">
    <property type="entry name" value="Transp-assoc_OB_typ2"/>
</dbReference>
<accession>A0A1G5FJ08</accession>
<keyword evidence="12" id="KW-1185">Reference proteome</keyword>
<keyword evidence="1" id="KW-0813">Transport</keyword>
<dbReference type="InterPro" id="IPR017871">
    <property type="entry name" value="ABC_transporter-like_CS"/>
</dbReference>
<organism evidence="11 12">
    <name type="scientific">Thiohalorhabdus denitrificans</name>
    <dbReference type="NCBI Taxonomy" id="381306"/>
    <lineage>
        <taxon>Bacteria</taxon>
        <taxon>Pseudomonadati</taxon>
        <taxon>Pseudomonadota</taxon>
        <taxon>Gammaproteobacteria</taxon>
        <taxon>Thiohalorhabdales</taxon>
        <taxon>Thiohalorhabdaceae</taxon>
        <taxon>Thiohalorhabdus</taxon>
    </lineage>
</organism>
<dbReference type="SUPFAM" id="SSF52540">
    <property type="entry name" value="P-loop containing nucleoside triphosphate hydrolases"/>
    <property type="match status" value="1"/>
</dbReference>
<dbReference type="PANTHER" id="PTHR42781">
    <property type="entry name" value="SPERMIDINE/PUTRESCINE IMPORT ATP-BINDING PROTEIN POTA"/>
    <property type="match status" value="1"/>
</dbReference>
<feature type="domain" description="ABC transporter" evidence="10">
    <location>
        <begin position="2"/>
        <end position="228"/>
    </location>
</feature>
<protein>
    <submittedName>
        <fullName evidence="11">Iron(III) transport system ATP-binding protein</fullName>
    </submittedName>
</protein>
<sequence length="369" mass="39163">MLEIDKLNVTYGDEVAVRDVSLTAAEGEIVTLLGPTGCGKTTTLRVVAGLVPPTSGTVRIGGRTVSGPSVFVPPEQRRTGLVFQDFALFPHLTVAQNVGFRLRRSDPVDHWLEWLGLGAQRDAYPEELSGGQKQRVALARCLAHQPELVLLDEPLSNLDASLKDSLRWEIRAALKEAGVPAIWVTHDQSEALSIGDRVGVMHDGRLEQIAPPEECFRDPATRFVAEFLGEASFLAGEAADGTVTTPIGQAPGHGAMGSVEALVRPDDLALQAAEAGNGVVAWSRYEGGSRLFGVDLQCGARVRIRTNHEVHHAPGDRVAVTIAAGHGLALFPAAREEDPDQPTHAVQPFPGSGDEATEALTPTAARSGG</sequence>
<dbReference type="OrthoDB" id="9802264at2"/>
<dbReference type="InterPro" id="IPR050093">
    <property type="entry name" value="ABC_SmlMolc_Importer"/>
</dbReference>
<dbReference type="FunFam" id="3.40.50.300:FF:000425">
    <property type="entry name" value="Probable ABC transporter, ATP-binding subunit"/>
    <property type="match status" value="1"/>
</dbReference>
<keyword evidence="7" id="KW-0406">Ion transport</keyword>
<dbReference type="AlphaFoldDB" id="A0A1G5FJ08"/>
<dbReference type="GO" id="GO:0015697">
    <property type="term" value="P:quaternary ammonium group transport"/>
    <property type="evidence" value="ECO:0007669"/>
    <property type="project" value="UniProtKB-ARBA"/>
</dbReference>
<feature type="region of interest" description="Disordered" evidence="9">
    <location>
        <begin position="334"/>
        <end position="369"/>
    </location>
</feature>
<dbReference type="GO" id="GO:0043190">
    <property type="term" value="C:ATP-binding cassette (ABC) transporter complex"/>
    <property type="evidence" value="ECO:0007669"/>
    <property type="project" value="InterPro"/>
</dbReference>
<keyword evidence="3" id="KW-0410">Iron transport</keyword>
<dbReference type="Pfam" id="PF08402">
    <property type="entry name" value="TOBE_2"/>
    <property type="match status" value="1"/>
</dbReference>
<evidence type="ECO:0000256" key="1">
    <source>
        <dbReference type="ARBA" id="ARBA00022448"/>
    </source>
</evidence>
<evidence type="ECO:0000259" key="10">
    <source>
        <dbReference type="PROSITE" id="PS50893"/>
    </source>
</evidence>
<evidence type="ECO:0000313" key="11">
    <source>
        <dbReference type="EMBL" id="SCY39193.1"/>
    </source>
</evidence>
<dbReference type="CDD" id="cd03259">
    <property type="entry name" value="ABC_Carb_Solutes_like"/>
    <property type="match status" value="1"/>
</dbReference>
<keyword evidence="2" id="KW-1003">Cell membrane</keyword>
<dbReference type="InterPro" id="IPR008995">
    <property type="entry name" value="Mo/tungstate-bd_C_term_dom"/>
</dbReference>
<evidence type="ECO:0000256" key="5">
    <source>
        <dbReference type="ARBA" id="ARBA00022840"/>
    </source>
</evidence>
<keyword evidence="5 11" id="KW-0067">ATP-binding</keyword>
<dbReference type="InterPro" id="IPR027417">
    <property type="entry name" value="P-loop_NTPase"/>
</dbReference>
<dbReference type="InterPro" id="IPR015853">
    <property type="entry name" value="ABC_transpr_FbpC"/>
</dbReference>
<dbReference type="Proteomes" id="UP000183104">
    <property type="component" value="Unassembled WGS sequence"/>
</dbReference>
<dbReference type="GO" id="GO:0015408">
    <property type="term" value="F:ABC-type ferric iron transporter activity"/>
    <property type="evidence" value="ECO:0007669"/>
    <property type="project" value="InterPro"/>
</dbReference>
<dbReference type="SUPFAM" id="SSF50331">
    <property type="entry name" value="MOP-like"/>
    <property type="match status" value="1"/>
</dbReference>
<dbReference type="GO" id="GO:0016887">
    <property type="term" value="F:ATP hydrolysis activity"/>
    <property type="evidence" value="ECO:0007669"/>
    <property type="project" value="InterPro"/>
</dbReference>
<dbReference type="Gene3D" id="3.40.50.300">
    <property type="entry name" value="P-loop containing nucleotide triphosphate hydrolases"/>
    <property type="match status" value="1"/>
</dbReference>
<evidence type="ECO:0000256" key="6">
    <source>
        <dbReference type="ARBA" id="ARBA00023004"/>
    </source>
</evidence>
<evidence type="ECO:0000256" key="7">
    <source>
        <dbReference type="ARBA" id="ARBA00023065"/>
    </source>
</evidence>
<dbReference type="SMART" id="SM00382">
    <property type="entry name" value="AAA"/>
    <property type="match status" value="1"/>
</dbReference>
<evidence type="ECO:0000313" key="12">
    <source>
        <dbReference type="Proteomes" id="UP000183104"/>
    </source>
</evidence>
<dbReference type="EMBL" id="FMUN01000005">
    <property type="protein sequence ID" value="SCY39193.1"/>
    <property type="molecule type" value="Genomic_DNA"/>
</dbReference>
<dbReference type="PROSITE" id="PS50893">
    <property type="entry name" value="ABC_TRANSPORTER_2"/>
    <property type="match status" value="1"/>
</dbReference>
<keyword evidence="6" id="KW-0408">Iron</keyword>
<evidence type="ECO:0000256" key="8">
    <source>
        <dbReference type="ARBA" id="ARBA00023136"/>
    </source>
</evidence>
<proteinExistence type="predicted"/>
<name>A0A1G5FJ08_9GAMM</name>
<reference evidence="12" key="1">
    <citation type="submission" date="2016-10" db="EMBL/GenBank/DDBJ databases">
        <authorList>
            <person name="Varghese N."/>
        </authorList>
    </citation>
    <scope>NUCLEOTIDE SEQUENCE [LARGE SCALE GENOMIC DNA]</scope>
    <source>
        <strain evidence="12">HL 19</strain>
    </source>
</reference>